<name>A0A5J9V0Z2_9POAL</name>
<accession>A0A5J9V0Z2</accession>
<dbReference type="PANTHER" id="PTHR22891">
    <property type="entry name" value="EUKARYOTIC TRANSLATION INITIATION FACTOR 2C"/>
    <property type="match status" value="1"/>
</dbReference>
<feature type="compositionally biased region" description="Polar residues" evidence="1">
    <location>
        <begin position="18"/>
        <end position="30"/>
    </location>
</feature>
<dbReference type="SMART" id="SM00950">
    <property type="entry name" value="Piwi"/>
    <property type="match status" value="1"/>
</dbReference>
<dbReference type="InterPro" id="IPR012337">
    <property type="entry name" value="RNaseH-like_sf"/>
</dbReference>
<comment type="caution">
    <text evidence="3">The sequence shown here is derived from an EMBL/GenBank/DDBJ whole genome shotgun (WGS) entry which is preliminary data.</text>
</comment>
<dbReference type="Pfam" id="PF02171">
    <property type="entry name" value="Piwi"/>
    <property type="match status" value="1"/>
</dbReference>
<reference evidence="3 4" key="1">
    <citation type="journal article" date="2019" name="Sci. Rep.">
        <title>A high-quality genome of Eragrostis curvula grass provides insights into Poaceae evolution and supports new strategies to enhance forage quality.</title>
        <authorList>
            <person name="Carballo J."/>
            <person name="Santos B.A.C.M."/>
            <person name="Zappacosta D."/>
            <person name="Garbus I."/>
            <person name="Selva J.P."/>
            <person name="Gallo C.A."/>
            <person name="Diaz A."/>
            <person name="Albertini E."/>
            <person name="Caccamo M."/>
            <person name="Echenique V."/>
        </authorList>
    </citation>
    <scope>NUCLEOTIDE SEQUENCE [LARGE SCALE GENOMIC DNA]</scope>
    <source>
        <strain evidence="4">cv. Victoria</strain>
        <tissue evidence="3">Leaf</tissue>
    </source>
</reference>
<dbReference type="PROSITE" id="PS50822">
    <property type="entry name" value="PIWI"/>
    <property type="match status" value="1"/>
</dbReference>
<gene>
    <name evidence="3" type="ORF">EJB05_20521</name>
</gene>
<proteinExistence type="predicted"/>
<dbReference type="InterPro" id="IPR003165">
    <property type="entry name" value="Piwi"/>
</dbReference>
<dbReference type="Gene3D" id="3.30.420.10">
    <property type="entry name" value="Ribonuclease H-like superfamily/Ribonuclease H"/>
    <property type="match status" value="2"/>
</dbReference>
<dbReference type="Gramene" id="TVU28980">
    <property type="protein sequence ID" value="TVU28980"/>
    <property type="gene ID" value="EJB05_20521"/>
</dbReference>
<protein>
    <recommendedName>
        <fullName evidence="2">Piwi domain-containing protein</fullName>
    </recommendedName>
</protein>
<dbReference type="InterPro" id="IPR036397">
    <property type="entry name" value="RNaseH_sf"/>
</dbReference>
<evidence type="ECO:0000256" key="1">
    <source>
        <dbReference type="SAM" id="MobiDB-lite"/>
    </source>
</evidence>
<organism evidence="3 4">
    <name type="scientific">Eragrostis curvula</name>
    <name type="common">weeping love grass</name>
    <dbReference type="NCBI Taxonomy" id="38414"/>
    <lineage>
        <taxon>Eukaryota</taxon>
        <taxon>Viridiplantae</taxon>
        <taxon>Streptophyta</taxon>
        <taxon>Embryophyta</taxon>
        <taxon>Tracheophyta</taxon>
        <taxon>Spermatophyta</taxon>
        <taxon>Magnoliopsida</taxon>
        <taxon>Liliopsida</taxon>
        <taxon>Poales</taxon>
        <taxon>Poaceae</taxon>
        <taxon>PACMAD clade</taxon>
        <taxon>Chloridoideae</taxon>
        <taxon>Eragrostideae</taxon>
        <taxon>Eragrostidinae</taxon>
        <taxon>Eragrostis</taxon>
    </lineage>
</organism>
<keyword evidence="4" id="KW-1185">Reference proteome</keyword>
<dbReference type="GO" id="GO:0003676">
    <property type="term" value="F:nucleic acid binding"/>
    <property type="evidence" value="ECO:0007669"/>
    <property type="project" value="InterPro"/>
</dbReference>
<dbReference type="Proteomes" id="UP000324897">
    <property type="component" value="Chromosome 1"/>
</dbReference>
<sequence>MVQRPALPNNGNEGAVDSNGSEQDANNSDEPTCKEDIMEGSTQLIGPPPPFEAFLSPDLCQILLRPGWGTKVPYKKDSSVAQEDYSKLFDADGYYKGNDFAVSGEWKSDDKPIEDVHIENDKSAAHDTSIEDVLMTSLYDTGTPTRIEAIEENDCLDYGEGTGRDDESDKKVKQGVKNWAYVNFSGMSDKETSRFLHKLIKMCVSIGMDFFPMPTRSAHVNSYLPMDIEKALVVMNFHLARYFIRSDSGVDGNHIGLLIVFLPDCPHSHEKVEEVCRSLGFVYQCFSSRDARSLNQERMRMAAHEINEKVVASMDWPGANKHRALVSYQPHTELAMKDLFNLEKENGGIFSELMLAFHKNTEEWPQRIIFFRNGETGGQLRDTYRCEIHYIKNACSRLSMGHIPLVTFVIVAERPSNESQGMCDVASGSELGEDGFIHINFEFSPGFSREGTPMRYCVLHDENCFTPDQFASLCSNLRTRHIRWTYPGISTGTVPSSYFAQDAAFLARKYAENYFRYTSTAPKELRNM</sequence>
<evidence type="ECO:0000259" key="2">
    <source>
        <dbReference type="PROSITE" id="PS50822"/>
    </source>
</evidence>
<feature type="non-terminal residue" evidence="3">
    <location>
        <position position="1"/>
    </location>
</feature>
<dbReference type="OrthoDB" id="687651at2759"/>
<feature type="domain" description="Piwi" evidence="2">
    <location>
        <begin position="310"/>
        <end position="512"/>
    </location>
</feature>
<dbReference type="EMBL" id="RWGY01000011">
    <property type="protein sequence ID" value="TVU28980.1"/>
    <property type="molecule type" value="Genomic_DNA"/>
</dbReference>
<evidence type="ECO:0000313" key="3">
    <source>
        <dbReference type="EMBL" id="TVU28980.1"/>
    </source>
</evidence>
<dbReference type="AlphaFoldDB" id="A0A5J9V0Z2"/>
<evidence type="ECO:0000313" key="4">
    <source>
        <dbReference type="Proteomes" id="UP000324897"/>
    </source>
</evidence>
<dbReference type="SUPFAM" id="SSF53098">
    <property type="entry name" value="Ribonuclease H-like"/>
    <property type="match status" value="1"/>
</dbReference>
<feature type="region of interest" description="Disordered" evidence="1">
    <location>
        <begin position="1"/>
        <end position="49"/>
    </location>
</feature>